<dbReference type="InParanoid" id="D8SFB5"/>
<keyword evidence="3" id="KW-1185">Reference proteome</keyword>
<feature type="non-terminal residue" evidence="2">
    <location>
        <position position="131"/>
    </location>
</feature>
<dbReference type="AlphaFoldDB" id="D8SFB5"/>
<feature type="domain" description="Bulb-type lectin" evidence="1">
    <location>
        <begin position="1"/>
        <end position="84"/>
    </location>
</feature>
<accession>D8SFB5</accession>
<dbReference type="InterPro" id="IPR001480">
    <property type="entry name" value="Bulb-type_lectin_dom"/>
</dbReference>
<sequence length="131" mass="14711">MREPTQEWELYRPVVLWTANRDRYFGEGATLDFGADGELIVRENGLTVWSTGTAGKGVTEMCITNLGNLLLRNSTDHIIWQSFDSPSDTFPIQVAFKPGNRLVSWASPKDSSQGSYSLAMEENRLALYFNS</sequence>
<dbReference type="SUPFAM" id="SSF51110">
    <property type="entry name" value="alpha-D-mannose-specific plant lectins"/>
    <property type="match status" value="1"/>
</dbReference>
<name>D8SFB5_SELML</name>
<dbReference type="InterPro" id="IPR036426">
    <property type="entry name" value="Bulb-type_lectin_dom_sf"/>
</dbReference>
<dbReference type="Proteomes" id="UP000001514">
    <property type="component" value="Unassembled WGS sequence"/>
</dbReference>
<dbReference type="Gene3D" id="2.90.10.10">
    <property type="entry name" value="Bulb-type lectin domain"/>
    <property type="match status" value="1"/>
</dbReference>
<dbReference type="HOGENOM" id="CLU_159065_0_0_1"/>
<dbReference type="EMBL" id="GL377617">
    <property type="protein sequence ID" value="EFJ16807.1"/>
    <property type="molecule type" value="Genomic_DNA"/>
</dbReference>
<proteinExistence type="predicted"/>
<dbReference type="PANTHER" id="PTHR32444">
    <property type="entry name" value="BULB-TYPE LECTIN DOMAIN-CONTAINING PROTEIN"/>
    <property type="match status" value="1"/>
</dbReference>
<dbReference type="KEGG" id="smo:SELMODRAFT_115861"/>
<dbReference type="Pfam" id="PF01453">
    <property type="entry name" value="B_lectin"/>
    <property type="match status" value="1"/>
</dbReference>
<gene>
    <name evidence="2" type="ORF">SELMODRAFT_115861</name>
</gene>
<dbReference type="PANTHER" id="PTHR32444:SF247">
    <property type="entry name" value="OS01G0958200 PROTEIN"/>
    <property type="match status" value="1"/>
</dbReference>
<dbReference type="PROSITE" id="PS50927">
    <property type="entry name" value="BULB_LECTIN"/>
    <property type="match status" value="1"/>
</dbReference>
<organism evidence="3">
    <name type="scientific">Selaginella moellendorffii</name>
    <name type="common">Spikemoss</name>
    <dbReference type="NCBI Taxonomy" id="88036"/>
    <lineage>
        <taxon>Eukaryota</taxon>
        <taxon>Viridiplantae</taxon>
        <taxon>Streptophyta</taxon>
        <taxon>Embryophyta</taxon>
        <taxon>Tracheophyta</taxon>
        <taxon>Lycopodiopsida</taxon>
        <taxon>Selaginellales</taxon>
        <taxon>Selaginellaceae</taxon>
        <taxon>Selaginella</taxon>
    </lineage>
</organism>
<protein>
    <recommendedName>
        <fullName evidence="1">Bulb-type lectin domain-containing protein</fullName>
    </recommendedName>
</protein>
<reference evidence="2 3" key="1">
    <citation type="journal article" date="2011" name="Science">
        <title>The Selaginella genome identifies genetic changes associated with the evolution of vascular plants.</title>
        <authorList>
            <person name="Banks J.A."/>
            <person name="Nishiyama T."/>
            <person name="Hasebe M."/>
            <person name="Bowman J.L."/>
            <person name="Gribskov M."/>
            <person name="dePamphilis C."/>
            <person name="Albert V.A."/>
            <person name="Aono N."/>
            <person name="Aoyama T."/>
            <person name="Ambrose B.A."/>
            <person name="Ashton N.W."/>
            <person name="Axtell M.J."/>
            <person name="Barker E."/>
            <person name="Barker M.S."/>
            <person name="Bennetzen J.L."/>
            <person name="Bonawitz N.D."/>
            <person name="Chapple C."/>
            <person name="Cheng C."/>
            <person name="Correa L.G."/>
            <person name="Dacre M."/>
            <person name="DeBarry J."/>
            <person name="Dreyer I."/>
            <person name="Elias M."/>
            <person name="Engstrom E.M."/>
            <person name="Estelle M."/>
            <person name="Feng L."/>
            <person name="Finet C."/>
            <person name="Floyd S.K."/>
            <person name="Frommer W.B."/>
            <person name="Fujita T."/>
            <person name="Gramzow L."/>
            <person name="Gutensohn M."/>
            <person name="Harholt J."/>
            <person name="Hattori M."/>
            <person name="Heyl A."/>
            <person name="Hirai T."/>
            <person name="Hiwatashi Y."/>
            <person name="Ishikawa M."/>
            <person name="Iwata M."/>
            <person name="Karol K.G."/>
            <person name="Koehler B."/>
            <person name="Kolukisaoglu U."/>
            <person name="Kubo M."/>
            <person name="Kurata T."/>
            <person name="Lalonde S."/>
            <person name="Li K."/>
            <person name="Li Y."/>
            <person name="Litt A."/>
            <person name="Lyons E."/>
            <person name="Manning G."/>
            <person name="Maruyama T."/>
            <person name="Michael T.P."/>
            <person name="Mikami K."/>
            <person name="Miyazaki S."/>
            <person name="Morinaga S."/>
            <person name="Murata T."/>
            <person name="Mueller-Roeber B."/>
            <person name="Nelson D.R."/>
            <person name="Obara M."/>
            <person name="Oguri Y."/>
            <person name="Olmstead R.G."/>
            <person name="Onodera N."/>
            <person name="Petersen B.L."/>
            <person name="Pils B."/>
            <person name="Prigge M."/>
            <person name="Rensing S.A."/>
            <person name="Riano-Pachon D.M."/>
            <person name="Roberts A.W."/>
            <person name="Sato Y."/>
            <person name="Scheller H.V."/>
            <person name="Schulz B."/>
            <person name="Schulz C."/>
            <person name="Shakirov E.V."/>
            <person name="Shibagaki N."/>
            <person name="Shinohara N."/>
            <person name="Shippen D.E."/>
            <person name="Soerensen I."/>
            <person name="Sotooka R."/>
            <person name="Sugimoto N."/>
            <person name="Sugita M."/>
            <person name="Sumikawa N."/>
            <person name="Tanurdzic M."/>
            <person name="Theissen G."/>
            <person name="Ulvskov P."/>
            <person name="Wakazuki S."/>
            <person name="Weng J.K."/>
            <person name="Willats W.W."/>
            <person name="Wipf D."/>
            <person name="Wolf P.G."/>
            <person name="Yang L."/>
            <person name="Zimmer A.D."/>
            <person name="Zhu Q."/>
            <person name="Mitros T."/>
            <person name="Hellsten U."/>
            <person name="Loque D."/>
            <person name="Otillar R."/>
            <person name="Salamov A."/>
            <person name="Schmutz J."/>
            <person name="Shapiro H."/>
            <person name="Lindquist E."/>
            <person name="Lucas S."/>
            <person name="Rokhsar D."/>
            <person name="Grigoriev I.V."/>
        </authorList>
    </citation>
    <scope>NUCLEOTIDE SEQUENCE [LARGE SCALE GENOMIC DNA]</scope>
</reference>
<evidence type="ECO:0000313" key="2">
    <source>
        <dbReference type="EMBL" id="EFJ16807.1"/>
    </source>
</evidence>
<dbReference type="Gramene" id="EFJ16807">
    <property type="protein sequence ID" value="EFJ16807"/>
    <property type="gene ID" value="SELMODRAFT_115861"/>
</dbReference>
<evidence type="ECO:0000313" key="3">
    <source>
        <dbReference type="Proteomes" id="UP000001514"/>
    </source>
</evidence>
<evidence type="ECO:0000259" key="1">
    <source>
        <dbReference type="PROSITE" id="PS50927"/>
    </source>
</evidence>